<name>A0A2R3ITK2_9PSED</name>
<gene>
    <name evidence="1" type="ORF">CSB93_0160</name>
</gene>
<evidence type="ECO:0000313" key="1">
    <source>
        <dbReference type="EMBL" id="AVK05258.1"/>
    </source>
</evidence>
<accession>A0A2R3ITK2</accession>
<organism evidence="1 2">
    <name type="scientific">Pseudomonas paraeruginosa</name>
    <dbReference type="NCBI Taxonomy" id="2994495"/>
    <lineage>
        <taxon>Bacteria</taxon>
        <taxon>Pseudomonadati</taxon>
        <taxon>Pseudomonadota</taxon>
        <taxon>Gammaproteobacteria</taxon>
        <taxon>Pseudomonadales</taxon>
        <taxon>Pseudomonadaceae</taxon>
        <taxon>Pseudomonas</taxon>
    </lineage>
</organism>
<reference evidence="1 2" key="1">
    <citation type="submission" date="2018-02" db="EMBL/GenBank/DDBJ databases">
        <title>FDA/CDC Antimicrobial Resistant Isolate Bank Genome Sequencing.</title>
        <authorList>
            <person name="Benahmed F.H."/>
            <person name="Lutgring J.D."/>
            <person name="Yoo B."/>
            <person name="Machado M."/>
            <person name="Brown A."/>
            <person name="McAllister G."/>
            <person name="Perry A."/>
            <person name="Halpin A.L."/>
            <person name="Vavikolanu K."/>
            <person name="Ott S."/>
            <person name="Zhao X."/>
            <person name="Tallon L.J."/>
            <person name="Sadzewicz L."/>
            <person name="Aluvathingal J."/>
            <person name="Nadendla S."/>
            <person name="Voskania-kordi A."/>
            <person name="Simonyan V."/>
            <person name="Patel J."/>
            <person name="Shawar R.M."/>
        </authorList>
    </citation>
    <scope>NUCLEOTIDE SEQUENCE [LARGE SCALE GENOMIC DNA]</scope>
    <source>
        <strain evidence="1 2">AR_0356</strain>
    </source>
</reference>
<evidence type="ECO:0000313" key="2">
    <source>
        <dbReference type="Proteomes" id="UP000238390"/>
    </source>
</evidence>
<dbReference type="AlphaFoldDB" id="A0A2R3ITK2"/>
<dbReference type="EMBL" id="CP027169">
    <property type="protein sequence ID" value="AVK05258.1"/>
    <property type="molecule type" value="Genomic_DNA"/>
</dbReference>
<proteinExistence type="predicted"/>
<keyword evidence="2" id="KW-1185">Reference proteome</keyword>
<sequence length="45" mass="4864">MTPGVAPLLRRIGHDGSFRRCLPARTGLGPAPSVVNLVLKILEKR</sequence>
<protein>
    <submittedName>
        <fullName evidence="1">Uncharacterized protein</fullName>
    </submittedName>
</protein>
<dbReference type="Proteomes" id="UP000238390">
    <property type="component" value="Chromosome"/>
</dbReference>